<dbReference type="InterPro" id="IPR000719">
    <property type="entry name" value="Prot_kinase_dom"/>
</dbReference>
<dbReference type="Proteomes" id="UP000816034">
    <property type="component" value="Unassembled WGS sequence"/>
</dbReference>
<name>A0AA88GSA5_NAELO</name>
<dbReference type="GO" id="GO:0005524">
    <property type="term" value="F:ATP binding"/>
    <property type="evidence" value="ECO:0007669"/>
    <property type="project" value="InterPro"/>
</dbReference>
<evidence type="ECO:0000256" key="1">
    <source>
        <dbReference type="SAM" id="MobiDB-lite"/>
    </source>
</evidence>
<dbReference type="GO" id="GO:0005634">
    <property type="term" value="C:nucleus"/>
    <property type="evidence" value="ECO:0007669"/>
    <property type="project" value="TreeGrafter"/>
</dbReference>
<evidence type="ECO:0000313" key="3">
    <source>
        <dbReference type="EMBL" id="KAG2386102.1"/>
    </source>
</evidence>
<dbReference type="PROSITE" id="PS00108">
    <property type="entry name" value="PROTEIN_KINASE_ST"/>
    <property type="match status" value="1"/>
</dbReference>
<dbReference type="EMBL" id="PYSW02000016">
    <property type="protein sequence ID" value="KAG2386102.1"/>
    <property type="molecule type" value="Genomic_DNA"/>
</dbReference>
<dbReference type="GO" id="GO:0004674">
    <property type="term" value="F:protein serine/threonine kinase activity"/>
    <property type="evidence" value="ECO:0007669"/>
    <property type="project" value="TreeGrafter"/>
</dbReference>
<sequence length="723" mass="82713">MSICKLEHASNHTTVSEILGQWKSSKFGIHNDDVKQQLAQLSISLKHDEIPISGSLQINFSKFKELLHEHEEHQYSKHTAMKILDQCGFPSSNKEEVLVARSRLIRVLRPGICCAHSTLDASELELSRTWYSPLLDLVSLFPSKFKTDGYVLSTFMKIEITLWSRNVQTNTLANISEQFEENLKQVISKMKPDRFVQFQLNPFSNQRISAPLIMIRVVEEDKTMDSSEGHEDFIKLVTELRVLHSYNVRAIFLDQKQSFHETFATYGLLVTKTCVDVIAITVDLEKDNNQDRMYYNLHHIGSFEGALEGSQRSRLELCALLLAIFKTCADEQKQIEEHLQQRKNKKSSKLKSARKSVASRSFQLVRNDEIVLSNGFGYEITGIVESCVDSSNDKQVVLVKSKTTSFFLKIFSPSLNYYDCKPSFSLYLTDAKSCTVYRNKTFHVAPNDFEVSLSGTCLSQLLTFLPVESKKRVLMDLLCEMKYIHSKNMIHNDIKLDNIVIYTDTNQVQYSKLIDFECCKMFVKYNMKDEVCYRNNEDTLFSGSGTPGYHPPEKLAIINNPNNLDLCSSLTPKSDIYSLGIVFLELLTGRYISESQEIQTALTTLSNDNDFAHLQELISSMIDPEKAKRPMASTIIETLTREKGWDTQLAQEAWKKARTPLTYDFWTTHGTLEMDVDSQPLDTGIDNTEMEQLLEVTSGLESTENKKRNHPVLDVMDTKKRKH</sequence>
<dbReference type="SUPFAM" id="SSF56112">
    <property type="entry name" value="Protein kinase-like (PK-like)"/>
    <property type="match status" value="1"/>
</dbReference>
<reference evidence="3 4" key="1">
    <citation type="journal article" date="2018" name="BMC Genomics">
        <title>The genome of Naegleria lovaniensis, the basis for a comparative approach to unravel pathogenicity factors of the human pathogenic amoeba N. fowleri.</title>
        <authorList>
            <person name="Liechti N."/>
            <person name="Schurch N."/>
            <person name="Bruggmann R."/>
            <person name="Wittwer M."/>
        </authorList>
    </citation>
    <scope>NUCLEOTIDE SEQUENCE [LARGE SCALE GENOMIC DNA]</scope>
    <source>
        <strain evidence="3 4">ATCC 30569</strain>
    </source>
</reference>
<dbReference type="PROSITE" id="PS50011">
    <property type="entry name" value="PROTEIN_KINASE_DOM"/>
    <property type="match status" value="1"/>
</dbReference>
<evidence type="ECO:0000259" key="2">
    <source>
        <dbReference type="PROSITE" id="PS50011"/>
    </source>
</evidence>
<keyword evidence="4" id="KW-1185">Reference proteome</keyword>
<dbReference type="SMART" id="SM00220">
    <property type="entry name" value="S_TKc"/>
    <property type="match status" value="1"/>
</dbReference>
<organism evidence="3 4">
    <name type="scientific">Naegleria lovaniensis</name>
    <name type="common">Amoeba</name>
    <dbReference type="NCBI Taxonomy" id="51637"/>
    <lineage>
        <taxon>Eukaryota</taxon>
        <taxon>Discoba</taxon>
        <taxon>Heterolobosea</taxon>
        <taxon>Tetramitia</taxon>
        <taxon>Eutetramitia</taxon>
        <taxon>Vahlkampfiidae</taxon>
        <taxon>Naegleria</taxon>
    </lineage>
</organism>
<proteinExistence type="predicted"/>
<dbReference type="PANTHER" id="PTHR44167">
    <property type="entry name" value="OVARIAN-SPECIFIC SERINE/THREONINE-PROTEIN KINASE LOK-RELATED"/>
    <property type="match status" value="1"/>
</dbReference>
<protein>
    <recommendedName>
        <fullName evidence="2">Protein kinase domain-containing protein</fullName>
    </recommendedName>
</protein>
<dbReference type="CDD" id="cd00180">
    <property type="entry name" value="PKc"/>
    <property type="match status" value="1"/>
</dbReference>
<evidence type="ECO:0000313" key="4">
    <source>
        <dbReference type="Proteomes" id="UP000816034"/>
    </source>
</evidence>
<accession>A0AA88GSA5</accession>
<feature type="region of interest" description="Disordered" evidence="1">
    <location>
        <begin position="699"/>
        <end position="723"/>
    </location>
</feature>
<dbReference type="GeneID" id="68095004"/>
<dbReference type="InterPro" id="IPR008271">
    <property type="entry name" value="Ser/Thr_kinase_AS"/>
</dbReference>
<dbReference type="PANTHER" id="PTHR44167:SF24">
    <property type="entry name" value="SERINE_THREONINE-PROTEIN KINASE CHK2"/>
    <property type="match status" value="1"/>
</dbReference>
<gene>
    <name evidence="3" type="ORF">C9374_002548</name>
</gene>
<dbReference type="Gene3D" id="1.10.510.10">
    <property type="entry name" value="Transferase(Phosphotransferase) domain 1"/>
    <property type="match status" value="1"/>
</dbReference>
<feature type="domain" description="Protein kinase" evidence="2">
    <location>
        <begin position="292"/>
        <end position="649"/>
    </location>
</feature>
<dbReference type="InterPro" id="IPR011009">
    <property type="entry name" value="Kinase-like_dom_sf"/>
</dbReference>
<dbReference type="AlphaFoldDB" id="A0AA88GSA5"/>
<comment type="caution">
    <text evidence="3">The sequence shown here is derived from an EMBL/GenBank/DDBJ whole genome shotgun (WGS) entry which is preliminary data.</text>
</comment>
<dbReference type="Pfam" id="PF00069">
    <property type="entry name" value="Pkinase"/>
    <property type="match status" value="1"/>
</dbReference>
<dbReference type="RefSeq" id="XP_044550095.1">
    <property type="nucleotide sequence ID" value="XM_044691978.1"/>
</dbReference>
<dbReference type="GO" id="GO:0044773">
    <property type="term" value="P:mitotic DNA damage checkpoint signaling"/>
    <property type="evidence" value="ECO:0007669"/>
    <property type="project" value="TreeGrafter"/>
</dbReference>